<feature type="non-terminal residue" evidence="2">
    <location>
        <position position="111"/>
    </location>
</feature>
<reference evidence="2" key="1">
    <citation type="submission" date="2023-10" db="EMBL/GenBank/DDBJ databases">
        <title>Genome assembly of Pristionchus species.</title>
        <authorList>
            <person name="Yoshida K."/>
            <person name="Sommer R.J."/>
        </authorList>
    </citation>
    <scope>NUCLEOTIDE SEQUENCE</scope>
    <source>
        <strain evidence="2">RS5133</strain>
    </source>
</reference>
<name>A0AAV5UXV6_9BILA</name>
<feature type="compositionally biased region" description="Basic and acidic residues" evidence="1">
    <location>
        <begin position="41"/>
        <end position="66"/>
    </location>
</feature>
<feature type="compositionally biased region" description="Low complexity" evidence="1">
    <location>
        <begin position="11"/>
        <end position="24"/>
    </location>
</feature>
<protein>
    <submittedName>
        <fullName evidence="2">Uncharacterized protein</fullName>
    </submittedName>
</protein>
<keyword evidence="3" id="KW-1185">Reference proteome</keyword>
<feature type="non-terminal residue" evidence="2">
    <location>
        <position position="1"/>
    </location>
</feature>
<accession>A0AAV5UXV6</accession>
<proteinExistence type="predicted"/>
<dbReference type="Proteomes" id="UP001432322">
    <property type="component" value="Unassembled WGS sequence"/>
</dbReference>
<gene>
    <name evidence="2" type="ORF">PFISCL1PPCAC_2456</name>
</gene>
<dbReference type="EMBL" id="BTSY01000001">
    <property type="protein sequence ID" value="GMT11159.1"/>
    <property type="molecule type" value="Genomic_DNA"/>
</dbReference>
<sequence length="111" mass="12207">LFFHPHRSTAPLSLPSPLLLSPSSTMPESHKSLRKKVSTKNNKDSKKTKSKDKEKKKEEEKNKSGGDETEDHLDDNQNLIQLTPKAGTPAPLHSVKRKDAKSKATGSDPAP</sequence>
<evidence type="ECO:0000313" key="2">
    <source>
        <dbReference type="EMBL" id="GMT11159.1"/>
    </source>
</evidence>
<evidence type="ECO:0000313" key="3">
    <source>
        <dbReference type="Proteomes" id="UP001432322"/>
    </source>
</evidence>
<feature type="region of interest" description="Disordered" evidence="1">
    <location>
        <begin position="1"/>
        <end position="111"/>
    </location>
</feature>
<organism evidence="2 3">
    <name type="scientific">Pristionchus fissidentatus</name>
    <dbReference type="NCBI Taxonomy" id="1538716"/>
    <lineage>
        <taxon>Eukaryota</taxon>
        <taxon>Metazoa</taxon>
        <taxon>Ecdysozoa</taxon>
        <taxon>Nematoda</taxon>
        <taxon>Chromadorea</taxon>
        <taxon>Rhabditida</taxon>
        <taxon>Rhabditina</taxon>
        <taxon>Diplogasteromorpha</taxon>
        <taxon>Diplogasteroidea</taxon>
        <taxon>Neodiplogasteridae</taxon>
        <taxon>Pristionchus</taxon>
    </lineage>
</organism>
<comment type="caution">
    <text evidence="2">The sequence shown here is derived from an EMBL/GenBank/DDBJ whole genome shotgun (WGS) entry which is preliminary data.</text>
</comment>
<dbReference type="AlphaFoldDB" id="A0AAV5UXV6"/>
<evidence type="ECO:0000256" key="1">
    <source>
        <dbReference type="SAM" id="MobiDB-lite"/>
    </source>
</evidence>